<evidence type="ECO:0000313" key="17">
    <source>
        <dbReference type="EMBL" id="EPD30701.1"/>
    </source>
</evidence>
<dbReference type="FunFam" id="2.60.40.1730:FF:000010">
    <property type="entry name" value="Putative aminopeptidase N"/>
    <property type="match status" value="1"/>
</dbReference>
<evidence type="ECO:0000256" key="5">
    <source>
        <dbReference type="ARBA" id="ARBA00015611"/>
    </source>
</evidence>
<dbReference type="Pfam" id="PF01433">
    <property type="entry name" value="Peptidase_M1"/>
    <property type="match status" value="1"/>
</dbReference>
<dbReference type="GO" id="GO:0043171">
    <property type="term" value="P:peptide catabolic process"/>
    <property type="evidence" value="ECO:0007669"/>
    <property type="project" value="TreeGrafter"/>
</dbReference>
<comment type="cofactor">
    <cofactor evidence="2">
        <name>Zn(2+)</name>
        <dbReference type="ChEBI" id="CHEBI:29105"/>
    </cofactor>
</comment>
<dbReference type="PANTHER" id="PTHR11533:SF174">
    <property type="entry name" value="PUROMYCIN-SENSITIVE AMINOPEPTIDASE-RELATED"/>
    <property type="match status" value="1"/>
</dbReference>
<dbReference type="RefSeq" id="WP_016443813.1">
    <property type="nucleotide sequence ID" value="NZ_KE150266.1"/>
</dbReference>
<keyword evidence="7" id="KW-0645">Protease</keyword>
<dbReference type="Pfam" id="PF17900">
    <property type="entry name" value="Peptidase_M1_N"/>
    <property type="match status" value="1"/>
</dbReference>
<dbReference type="GO" id="GO:0016285">
    <property type="term" value="F:alanyl aminopeptidase activity"/>
    <property type="evidence" value="ECO:0007669"/>
    <property type="project" value="UniProtKB-EC"/>
</dbReference>
<gene>
    <name evidence="17" type="ORF">HMPREF9238_00451</name>
</gene>
<evidence type="ECO:0000256" key="3">
    <source>
        <dbReference type="ARBA" id="ARBA00010136"/>
    </source>
</evidence>
<dbReference type="Proteomes" id="UP000014387">
    <property type="component" value="Unassembled WGS sequence"/>
</dbReference>
<feature type="domain" description="Aminopeptidase N-like N-terminal" evidence="16">
    <location>
        <begin position="103"/>
        <end position="187"/>
    </location>
</feature>
<dbReference type="PRINTS" id="PR00756">
    <property type="entry name" value="ALADIPTASE"/>
</dbReference>
<evidence type="ECO:0000256" key="8">
    <source>
        <dbReference type="ARBA" id="ARBA00022723"/>
    </source>
</evidence>
<evidence type="ECO:0000259" key="16">
    <source>
        <dbReference type="Pfam" id="PF17900"/>
    </source>
</evidence>
<dbReference type="InterPro" id="IPR045357">
    <property type="entry name" value="Aminopeptidase_N-like_N"/>
</dbReference>
<dbReference type="Gene3D" id="1.10.390.10">
    <property type="entry name" value="Neutral Protease Domain 2"/>
    <property type="match status" value="1"/>
</dbReference>
<keyword evidence="9" id="KW-0378">Hydrolase</keyword>
<feature type="domain" description="ERAP1-like C-terminal" evidence="15">
    <location>
        <begin position="525"/>
        <end position="841"/>
    </location>
</feature>
<evidence type="ECO:0000256" key="1">
    <source>
        <dbReference type="ARBA" id="ARBA00000098"/>
    </source>
</evidence>
<dbReference type="InterPro" id="IPR012778">
    <property type="entry name" value="Pept_M1_aminopeptidase"/>
</dbReference>
<dbReference type="AlphaFoldDB" id="A0A9W5RE25"/>
<dbReference type="InterPro" id="IPR042097">
    <property type="entry name" value="Aminopeptidase_N-like_N_sf"/>
</dbReference>
<dbReference type="SUPFAM" id="SSF55486">
    <property type="entry name" value="Metalloproteases ('zincins'), catalytic domain"/>
    <property type="match status" value="1"/>
</dbReference>
<dbReference type="InterPro" id="IPR027268">
    <property type="entry name" value="Peptidase_M4/M1_CTD_sf"/>
</dbReference>
<reference evidence="17 18" key="1">
    <citation type="submission" date="2013-05" db="EMBL/GenBank/DDBJ databases">
        <title>The Genome Sequence of Actinomyces europaeus ACS-120-V-COL10B.</title>
        <authorList>
            <consortium name="The Broad Institute Genomics Platform"/>
            <person name="Earl A."/>
            <person name="Ward D."/>
            <person name="Feldgarden M."/>
            <person name="Gevers D."/>
            <person name="Saerens B."/>
            <person name="Vaneechoutte M."/>
            <person name="Walker B."/>
            <person name="Young S."/>
            <person name="Zeng Q."/>
            <person name="Gargeya S."/>
            <person name="Fitzgerald M."/>
            <person name="Haas B."/>
            <person name="Abouelleil A."/>
            <person name="Allen A.W."/>
            <person name="Alvarado L."/>
            <person name="Arachchi H.M."/>
            <person name="Berlin A.M."/>
            <person name="Chapman S.B."/>
            <person name="Gainer-Dewar J."/>
            <person name="Goldberg J."/>
            <person name="Griggs A."/>
            <person name="Gujja S."/>
            <person name="Hansen M."/>
            <person name="Howarth C."/>
            <person name="Imamovic A."/>
            <person name="Ireland A."/>
            <person name="Larimer J."/>
            <person name="McCowan C."/>
            <person name="Murphy C."/>
            <person name="Pearson M."/>
            <person name="Poon T.W."/>
            <person name="Priest M."/>
            <person name="Roberts A."/>
            <person name="Saif S."/>
            <person name="Shea T."/>
            <person name="Sisk P."/>
            <person name="Sykes S."/>
            <person name="Wortman J."/>
            <person name="Nusbaum C."/>
            <person name="Birren B."/>
        </authorList>
    </citation>
    <scope>NUCLEOTIDE SEQUENCE [LARGE SCALE GENOMIC DNA]</scope>
    <source>
        <strain evidence="17 18">ACS-120-V-Col10b</strain>
    </source>
</reference>
<comment type="caution">
    <text evidence="17">The sequence shown here is derived from an EMBL/GenBank/DDBJ whole genome shotgun (WGS) entry which is preliminary data.</text>
</comment>
<evidence type="ECO:0000256" key="6">
    <source>
        <dbReference type="ARBA" id="ARBA00022438"/>
    </source>
</evidence>
<dbReference type="GO" id="GO:0005737">
    <property type="term" value="C:cytoplasm"/>
    <property type="evidence" value="ECO:0007669"/>
    <property type="project" value="TreeGrafter"/>
</dbReference>
<comment type="similarity">
    <text evidence="3">Belongs to the peptidase M1 family.</text>
</comment>
<organism evidence="17 18">
    <name type="scientific">Gleimia europaea ACS-120-V-Col10b</name>
    <dbReference type="NCBI Taxonomy" id="883069"/>
    <lineage>
        <taxon>Bacteria</taxon>
        <taxon>Bacillati</taxon>
        <taxon>Actinomycetota</taxon>
        <taxon>Actinomycetes</taxon>
        <taxon>Actinomycetales</taxon>
        <taxon>Actinomycetaceae</taxon>
        <taxon>Gleimia</taxon>
    </lineage>
</organism>
<keyword evidence="11" id="KW-0482">Metalloprotease</keyword>
<evidence type="ECO:0000256" key="7">
    <source>
        <dbReference type="ARBA" id="ARBA00022670"/>
    </source>
</evidence>
<feature type="domain" description="Peptidase M1 membrane alanine aminopeptidase" evidence="14">
    <location>
        <begin position="228"/>
        <end position="443"/>
    </location>
</feature>
<dbReference type="CDD" id="cd09602">
    <property type="entry name" value="M1_APN"/>
    <property type="match status" value="1"/>
</dbReference>
<comment type="catalytic activity">
    <reaction evidence="1">
        <text>Release of an N-terminal amino acid, Xaa-|-Yaa- from a peptide, amide or arylamide. Xaa is preferably Ala, but may be most amino acids including Pro (slow action). When a terminal hydrophobic residue is followed by a prolyl residue, the two may be released as an intact Xaa-Pro dipeptide.</text>
        <dbReference type="EC" id="3.4.11.2"/>
    </reaction>
</comment>
<dbReference type="EC" id="3.4.11.2" evidence="4"/>
<dbReference type="FunFam" id="1.10.390.10:FF:000004">
    <property type="entry name" value="Aminopeptidase N"/>
    <property type="match status" value="1"/>
</dbReference>
<evidence type="ECO:0000256" key="2">
    <source>
        <dbReference type="ARBA" id="ARBA00001947"/>
    </source>
</evidence>
<proteinExistence type="inferred from homology"/>
<dbReference type="InterPro" id="IPR050344">
    <property type="entry name" value="Peptidase_M1_aminopeptidases"/>
</dbReference>
<evidence type="ECO:0000259" key="14">
    <source>
        <dbReference type="Pfam" id="PF01433"/>
    </source>
</evidence>
<dbReference type="GO" id="GO:0016020">
    <property type="term" value="C:membrane"/>
    <property type="evidence" value="ECO:0007669"/>
    <property type="project" value="TreeGrafter"/>
</dbReference>
<evidence type="ECO:0000313" key="18">
    <source>
        <dbReference type="Proteomes" id="UP000014387"/>
    </source>
</evidence>
<keyword evidence="8" id="KW-0479">Metal-binding</keyword>
<protein>
    <recommendedName>
        <fullName evidence="5">Aminopeptidase N</fullName>
        <ecNumber evidence="4">3.4.11.2</ecNumber>
    </recommendedName>
    <alternativeName>
        <fullName evidence="12">Alanine aminopeptidase</fullName>
    </alternativeName>
    <alternativeName>
        <fullName evidence="13">Lysyl aminopeptidase</fullName>
    </alternativeName>
</protein>
<dbReference type="SUPFAM" id="SSF63737">
    <property type="entry name" value="Leukotriene A4 hydrolase N-terminal domain"/>
    <property type="match status" value="1"/>
</dbReference>
<evidence type="ECO:0000256" key="9">
    <source>
        <dbReference type="ARBA" id="ARBA00022801"/>
    </source>
</evidence>
<evidence type="ECO:0000256" key="12">
    <source>
        <dbReference type="ARBA" id="ARBA00029811"/>
    </source>
</evidence>
<name>A0A9W5RE25_9ACTO</name>
<dbReference type="InterPro" id="IPR001930">
    <property type="entry name" value="Peptidase_M1"/>
</dbReference>
<dbReference type="GO" id="GO:0008270">
    <property type="term" value="F:zinc ion binding"/>
    <property type="evidence" value="ECO:0007669"/>
    <property type="project" value="InterPro"/>
</dbReference>
<dbReference type="InterPro" id="IPR024571">
    <property type="entry name" value="ERAP1-like_C_dom"/>
</dbReference>
<dbReference type="PANTHER" id="PTHR11533">
    <property type="entry name" value="PROTEASE M1 ZINC METALLOPROTEASE"/>
    <property type="match status" value="1"/>
</dbReference>
<dbReference type="GO" id="GO:0005615">
    <property type="term" value="C:extracellular space"/>
    <property type="evidence" value="ECO:0007669"/>
    <property type="project" value="TreeGrafter"/>
</dbReference>
<dbReference type="GO" id="GO:0070006">
    <property type="term" value="F:metalloaminopeptidase activity"/>
    <property type="evidence" value="ECO:0007669"/>
    <property type="project" value="TreeGrafter"/>
</dbReference>
<evidence type="ECO:0000259" key="15">
    <source>
        <dbReference type="Pfam" id="PF11838"/>
    </source>
</evidence>
<evidence type="ECO:0000256" key="13">
    <source>
        <dbReference type="ARBA" id="ARBA00031533"/>
    </source>
</evidence>
<keyword evidence="10" id="KW-0862">Zinc</keyword>
<dbReference type="NCBIfam" id="TIGR02412">
    <property type="entry name" value="pepN_strep_liv"/>
    <property type="match status" value="1"/>
</dbReference>
<sequence length="849" mass="94604">MPGQNLTRAEAEERSKIASVHHYDVELNLAENDETFTSKTVVDFDAHEGAETFLDLIADEVYSLEVNGEQRDTAAFQDSRIHLDGLKDRNRVTVVAKCRYMHTGEGLHRFTDPADGKSYCYSQFEVPDSRRVFAVFEQPDMKAQFTFHVITPADWVVFSNSPTPAPTDVDGLKRWDFTPTEKISSYITAIIAGPYVGKTGSLVSTDGREIPLGVYCRQSLEQYLDADWVMDVTRKGFAFFEKEYGRPYPFRKYDQIFVPEYNAGAMENAGCVTFRDQYIFRAKPTAAELEGLANTILHELAHMWFGDLVTMRWWNDLWLNESFAEFMSHLCLAEGTEEWKNAWIGFMARKDWGMRQDQMPTTHPIVAPIRDLADVEVNFDGITYAKGAAVLRQLVSYVGRDNFFAALGKYFEKHAWQNTTLPDLMGELEAASGRDLEAWSKVWLEEAGVTLLRPDFNLNEDGTLGELAVVQETFTPGSSLRPHRLAVAGYDLVDGRIERTFHEELDVEGERTVVESASGIKRPALILVNDGDLAYAKIRMDEDSLAFATANIDKFEDSLTRSIIIASAWDMVRDAQMPARTFINLVTAALPVEKDITVMGLWLRQLDTAATYYTSNAECAEVLEHLADRLLLLLRASSSGSDQQRLLAFAAARRAATPKQSEAIERLRTSQDTLVGLDLDVELRWALLTASVVAGIAGDAEIDQMLAEDATMTGEQMATQARASKVDQAVKDAAFENFMYNPDLSNDMRIAAGRGYWAGAVAKPELFAAGATKFFDAALDVWNNNTPHTAQSIMALGFPTPIAGRLENVDVVAIGKQWLEAHQDAPAGLVRLLSESISEAQRAAAIQKL</sequence>
<dbReference type="Pfam" id="PF11838">
    <property type="entry name" value="ERAP1_C"/>
    <property type="match status" value="1"/>
</dbReference>
<accession>A0A9W5RE25</accession>
<dbReference type="Gene3D" id="2.60.40.1730">
    <property type="entry name" value="tricorn interacting facor f3 domain"/>
    <property type="match status" value="1"/>
</dbReference>
<dbReference type="InterPro" id="IPR014782">
    <property type="entry name" value="Peptidase_M1_dom"/>
</dbReference>
<evidence type="ECO:0000256" key="4">
    <source>
        <dbReference type="ARBA" id="ARBA00012564"/>
    </source>
</evidence>
<keyword evidence="18" id="KW-1185">Reference proteome</keyword>
<keyword evidence="6 17" id="KW-0031">Aminopeptidase</keyword>
<dbReference type="GO" id="GO:0042277">
    <property type="term" value="F:peptide binding"/>
    <property type="evidence" value="ECO:0007669"/>
    <property type="project" value="TreeGrafter"/>
</dbReference>
<evidence type="ECO:0000256" key="10">
    <source>
        <dbReference type="ARBA" id="ARBA00022833"/>
    </source>
</evidence>
<evidence type="ECO:0000256" key="11">
    <source>
        <dbReference type="ARBA" id="ARBA00023049"/>
    </source>
</evidence>
<dbReference type="EMBL" id="AGWN01000001">
    <property type="protein sequence ID" value="EPD30701.1"/>
    <property type="molecule type" value="Genomic_DNA"/>
</dbReference>
<dbReference type="GO" id="GO:0006508">
    <property type="term" value="P:proteolysis"/>
    <property type="evidence" value="ECO:0007669"/>
    <property type="project" value="UniProtKB-KW"/>
</dbReference>
<dbReference type="OrthoDB" id="100605at2"/>